<feature type="domain" description="DUF7025" evidence="2">
    <location>
        <begin position="635"/>
        <end position="738"/>
    </location>
</feature>
<comment type="caution">
    <text evidence="4">The sequence shown here is derived from an EMBL/GenBank/DDBJ whole genome shotgun (WGS) entry which is preliminary data.</text>
</comment>
<dbReference type="EMBL" id="JAQQWN010000008">
    <property type="protein sequence ID" value="KAK8070419.1"/>
    <property type="molecule type" value="Genomic_DNA"/>
</dbReference>
<proteinExistence type="predicted"/>
<dbReference type="InterPro" id="IPR027417">
    <property type="entry name" value="P-loop_NTPase"/>
</dbReference>
<feature type="compositionally biased region" description="Acidic residues" evidence="1">
    <location>
        <begin position="238"/>
        <end position="247"/>
    </location>
</feature>
<feature type="region of interest" description="Disordered" evidence="1">
    <location>
        <begin position="225"/>
        <end position="270"/>
    </location>
</feature>
<evidence type="ECO:0000313" key="5">
    <source>
        <dbReference type="Proteomes" id="UP001433268"/>
    </source>
</evidence>
<feature type="region of interest" description="Disordered" evidence="1">
    <location>
        <begin position="444"/>
        <end position="505"/>
    </location>
</feature>
<dbReference type="Pfam" id="PF22942">
    <property type="entry name" value="DUF7025"/>
    <property type="match status" value="1"/>
</dbReference>
<dbReference type="PANTHER" id="PTHR46411:SF4">
    <property type="entry name" value="AAA+ ATPASE DOMAIN-CONTAINING PROTEIN"/>
    <property type="match status" value="1"/>
</dbReference>
<dbReference type="InterPro" id="IPR054289">
    <property type="entry name" value="DUF7025"/>
</dbReference>
<reference evidence="4 5" key="1">
    <citation type="submission" date="2023-01" db="EMBL/GenBank/DDBJ databases">
        <title>Analysis of 21 Apiospora genomes using comparative genomics revels a genus with tremendous synthesis potential of carbohydrate active enzymes and secondary metabolites.</title>
        <authorList>
            <person name="Sorensen T."/>
        </authorList>
    </citation>
    <scope>NUCLEOTIDE SEQUENCE [LARGE SCALE GENOMIC DNA]</scope>
    <source>
        <strain evidence="4 5">CBS 114990</strain>
    </source>
</reference>
<dbReference type="RefSeq" id="XP_066664227.1">
    <property type="nucleotide sequence ID" value="XM_066814937.1"/>
</dbReference>
<feature type="domain" description="AAA+ ATPase lid" evidence="3">
    <location>
        <begin position="1049"/>
        <end position="1141"/>
    </location>
</feature>
<dbReference type="SUPFAM" id="SSF52540">
    <property type="entry name" value="P-loop containing nucleoside triphosphate hydrolases"/>
    <property type="match status" value="2"/>
</dbReference>
<evidence type="ECO:0000256" key="1">
    <source>
        <dbReference type="SAM" id="MobiDB-lite"/>
    </source>
</evidence>
<gene>
    <name evidence="4" type="ORF">PG997_010622</name>
</gene>
<feature type="region of interest" description="Disordered" evidence="1">
    <location>
        <begin position="957"/>
        <end position="978"/>
    </location>
</feature>
<feature type="region of interest" description="Disordered" evidence="1">
    <location>
        <begin position="1"/>
        <end position="45"/>
    </location>
</feature>
<dbReference type="Proteomes" id="UP001433268">
    <property type="component" value="Unassembled WGS sequence"/>
</dbReference>
<feature type="compositionally biased region" description="Basic and acidic residues" evidence="1">
    <location>
        <begin position="450"/>
        <end position="460"/>
    </location>
</feature>
<keyword evidence="5" id="KW-1185">Reference proteome</keyword>
<dbReference type="Pfam" id="PF23232">
    <property type="entry name" value="AAA_lid_13"/>
    <property type="match status" value="1"/>
</dbReference>
<evidence type="ECO:0000259" key="3">
    <source>
        <dbReference type="Pfam" id="PF23232"/>
    </source>
</evidence>
<feature type="compositionally biased region" description="Polar residues" evidence="1">
    <location>
        <begin position="1"/>
        <end position="10"/>
    </location>
</feature>
<dbReference type="GeneID" id="92047997"/>
<evidence type="ECO:0000313" key="4">
    <source>
        <dbReference type="EMBL" id="KAK8070419.1"/>
    </source>
</evidence>
<feature type="compositionally biased region" description="Low complexity" evidence="1">
    <location>
        <begin position="486"/>
        <end position="498"/>
    </location>
</feature>
<evidence type="ECO:0008006" key="6">
    <source>
        <dbReference type="Google" id="ProtNLM"/>
    </source>
</evidence>
<accession>A0ABR1VGS5</accession>
<organism evidence="4 5">
    <name type="scientific">Apiospora hydei</name>
    <dbReference type="NCBI Taxonomy" id="1337664"/>
    <lineage>
        <taxon>Eukaryota</taxon>
        <taxon>Fungi</taxon>
        <taxon>Dikarya</taxon>
        <taxon>Ascomycota</taxon>
        <taxon>Pezizomycotina</taxon>
        <taxon>Sordariomycetes</taxon>
        <taxon>Xylariomycetidae</taxon>
        <taxon>Amphisphaeriales</taxon>
        <taxon>Apiosporaceae</taxon>
        <taxon>Apiospora</taxon>
    </lineage>
</organism>
<name>A0ABR1VGS5_9PEZI</name>
<dbReference type="PANTHER" id="PTHR46411">
    <property type="entry name" value="FAMILY ATPASE, PUTATIVE-RELATED"/>
    <property type="match status" value="1"/>
</dbReference>
<evidence type="ECO:0000259" key="2">
    <source>
        <dbReference type="Pfam" id="PF22942"/>
    </source>
</evidence>
<protein>
    <recommendedName>
        <fullName evidence="6">AAA+ ATPase domain-containing protein</fullName>
    </recommendedName>
</protein>
<dbReference type="InterPro" id="IPR056599">
    <property type="entry name" value="AAA_lid_fung"/>
</dbReference>
<sequence>MSDSPTSDTGATPALASRHRSLEPDIRTYLKPSRPGGLPSSWSTPLIPSRSRELPILDPNNGSLSPYRATAPHAPTPFIGTAPPFPVPGGLLMINKKPDEVRVRRFNDVLKRIEPPLIDHLLKWTIKRPRHNPTAIRLVMLGQSEADAKMYMVVFCEQRVRRRAKKFFSSSLALELCKPQGAPEHAIEVLVVDPPIPVARTVAQLPARNRGPKLSGMTVGHAIEELENPVPPVKVEDEQQDDSESEMASDSRDQGTNVPEAAPSTPSKDLMLLRSQRRENPWESNSVMLTALKAIPGPDTTAYYDWALVDIGDLARNSGVYNVPKTTGLRGVSSLMMPSSRRLESHEDSPVTLMSSEGPKDGTISFVPLRLLLSPGRTFIDTYMIKMYDPHVITHGDSGSWVINTKSGLVYGHLVATDVLGGGHVIPLLDTIDDMKDRLGATSVELADDAETRIPPRERAVSPSPRSSPEPPSIALGTRPDPNQRPSPRSAAASRGSSVRQLAPPDWNVVTRDHLDIEVFSTKRTSVFGPQADQGAEFSSIGKPDLIIHSRALVCALRSVIRYYPDSDLAASSPTFTWPYAELVHHYEDLKKYAEDSAPPGNDLRCRTKVYIIEHTQLLTQFLDTQIMPRVREELDRNKKGLFTFDMAWVSHKPGTTVVWNGNLPILPPQRSVRPDSPSYKLKPITSQGPFVIQDFMYGDRAGQAEVRLWSLEYDGQLLGKAEYYTYYRPFSGQREISWRVAGTASLNGGDFPQGDIDRIRQGKTYWNLVRQIQCRQYTAESAGVPRRAVDSLVMVDCREALKQQNLEGAQLLFPDERKDLANWAPGCSCPFCEVAKTEDNRPRKPEFADYVSDPKSKEELTDHQYFLCPSTIRGFDLNSQEWVELYVEHLATPKWDRSLVNTLVMDSRQKHRIMRLFEAHSRAKKANISAPKGKRIGLALLLHGPSGSGKTLTAGELTSGMDNEVGQNKTGDSEKPGADMTELFRLANAWGLIIHITDADLLYEPKPPRVQPCTGYESKLDNTGDTASRHLRRGCHLKNPRTGFYPLFSEDESKHVWNNLLAKFEALGIGFSYTAREFISSPKMKNRKWTGSEMRRILESAAAVAKPADWGDEGEDGEQAKPFVDVLDLEDVVELSDDFRLKFQQLML</sequence>